<feature type="non-terminal residue" evidence="1">
    <location>
        <position position="1"/>
    </location>
</feature>
<feature type="non-terminal residue" evidence="1">
    <location>
        <position position="108"/>
    </location>
</feature>
<keyword evidence="2" id="KW-1185">Reference proteome</keyword>
<evidence type="ECO:0000313" key="2">
    <source>
        <dbReference type="Proteomes" id="UP000479710"/>
    </source>
</evidence>
<name>A0A6G1E5B6_9ORYZ</name>
<gene>
    <name evidence="1" type="ORF">E2562_030728</name>
</gene>
<dbReference type="Proteomes" id="UP000479710">
    <property type="component" value="Unassembled WGS sequence"/>
</dbReference>
<sequence>ISGKGVPGSEVRKCGLIISNVCADSSHHHHTMSVLHTLCWLQCCLWSGAGVEEREAEEQYGKGWWMAGARDLILVGQKEQGVVGALRRVLWSSGSAREGIGGSLYHGK</sequence>
<comment type="caution">
    <text evidence="1">The sequence shown here is derived from an EMBL/GenBank/DDBJ whole genome shotgun (WGS) entry which is preliminary data.</text>
</comment>
<reference evidence="1 2" key="1">
    <citation type="submission" date="2019-11" db="EMBL/GenBank/DDBJ databases">
        <title>Whole genome sequence of Oryza granulata.</title>
        <authorList>
            <person name="Li W."/>
        </authorList>
    </citation>
    <scope>NUCLEOTIDE SEQUENCE [LARGE SCALE GENOMIC DNA]</scope>
    <source>
        <strain evidence="2">cv. Menghai</strain>
        <tissue evidence="1">Leaf</tissue>
    </source>
</reference>
<dbReference type="EMBL" id="SPHZ02000005">
    <property type="protein sequence ID" value="KAF0919614.1"/>
    <property type="molecule type" value="Genomic_DNA"/>
</dbReference>
<evidence type="ECO:0000313" key="1">
    <source>
        <dbReference type="EMBL" id="KAF0919614.1"/>
    </source>
</evidence>
<accession>A0A6G1E5B6</accession>
<proteinExistence type="predicted"/>
<dbReference type="AlphaFoldDB" id="A0A6G1E5B6"/>
<protein>
    <submittedName>
        <fullName evidence="1">Uncharacterized protein</fullName>
    </submittedName>
</protein>
<organism evidence="1 2">
    <name type="scientific">Oryza meyeriana var. granulata</name>
    <dbReference type="NCBI Taxonomy" id="110450"/>
    <lineage>
        <taxon>Eukaryota</taxon>
        <taxon>Viridiplantae</taxon>
        <taxon>Streptophyta</taxon>
        <taxon>Embryophyta</taxon>
        <taxon>Tracheophyta</taxon>
        <taxon>Spermatophyta</taxon>
        <taxon>Magnoliopsida</taxon>
        <taxon>Liliopsida</taxon>
        <taxon>Poales</taxon>
        <taxon>Poaceae</taxon>
        <taxon>BOP clade</taxon>
        <taxon>Oryzoideae</taxon>
        <taxon>Oryzeae</taxon>
        <taxon>Oryzinae</taxon>
        <taxon>Oryza</taxon>
        <taxon>Oryza meyeriana</taxon>
    </lineage>
</organism>